<proteinExistence type="predicted"/>
<dbReference type="Pfam" id="PF01872">
    <property type="entry name" value="RibD_C"/>
    <property type="match status" value="1"/>
</dbReference>
<dbReference type="InterPro" id="IPR024072">
    <property type="entry name" value="DHFR-like_dom_sf"/>
</dbReference>
<comment type="pathway">
    <text evidence="1">Cofactor biosynthesis; riboflavin biosynthesis.</text>
</comment>
<dbReference type="Gene3D" id="3.40.430.10">
    <property type="entry name" value="Dihydrofolate Reductase, subunit A"/>
    <property type="match status" value="1"/>
</dbReference>
<protein>
    <submittedName>
        <fullName evidence="5">Dihydrofolate reductase family protein</fullName>
    </submittedName>
</protein>
<name>A0ABT2RTC4_9FIRM</name>
<sequence length="227" mass="24892">MNKPYIVCYMMTSVDGRIDCDMVGRLAGVEDYYPLLDELGLQSAISGKTTARLELAEPGEFMPENNLPFGKETVSKKAASSNGYTIVVDTKGTLLWKHDSQYEKPHILITSKQVSREYLIYLDEKNISYIVAGDAGIDLAAACEALKKNFGIEKLGIVGGPAINTAFLDEGLLDEVIVLIGAGIDGRASFPTVFQREDKGQAEPIPLKLIEARTYDSGAVFIRYKTR</sequence>
<evidence type="ECO:0000256" key="3">
    <source>
        <dbReference type="ARBA" id="ARBA00023002"/>
    </source>
</evidence>
<evidence type="ECO:0000313" key="6">
    <source>
        <dbReference type="Proteomes" id="UP001652431"/>
    </source>
</evidence>
<dbReference type="InterPro" id="IPR050765">
    <property type="entry name" value="Riboflavin_Biosynth_HTPR"/>
</dbReference>
<accession>A0ABT2RTC4</accession>
<dbReference type="SUPFAM" id="SSF53597">
    <property type="entry name" value="Dihydrofolate reductase-like"/>
    <property type="match status" value="1"/>
</dbReference>
<evidence type="ECO:0000313" key="5">
    <source>
        <dbReference type="EMBL" id="MCU6688354.1"/>
    </source>
</evidence>
<dbReference type="PANTHER" id="PTHR38011:SF7">
    <property type="entry name" value="2,5-DIAMINO-6-RIBOSYLAMINO-4(3H)-PYRIMIDINONE 5'-PHOSPHATE REDUCTASE"/>
    <property type="match status" value="1"/>
</dbReference>
<keyword evidence="6" id="KW-1185">Reference proteome</keyword>
<evidence type="ECO:0000256" key="1">
    <source>
        <dbReference type="ARBA" id="ARBA00005104"/>
    </source>
</evidence>
<comment type="caution">
    <text evidence="5">The sequence shown here is derived from an EMBL/GenBank/DDBJ whole genome shotgun (WGS) entry which is preliminary data.</text>
</comment>
<dbReference type="InterPro" id="IPR002734">
    <property type="entry name" value="RibDG_C"/>
</dbReference>
<keyword evidence="3" id="KW-0560">Oxidoreductase</keyword>
<organism evidence="5 6">
    <name type="scientific">Dorea acetigenes</name>
    <dbReference type="NCBI Taxonomy" id="2981787"/>
    <lineage>
        <taxon>Bacteria</taxon>
        <taxon>Bacillati</taxon>
        <taxon>Bacillota</taxon>
        <taxon>Clostridia</taxon>
        <taxon>Lachnospirales</taxon>
        <taxon>Lachnospiraceae</taxon>
        <taxon>Dorea</taxon>
    </lineage>
</organism>
<gene>
    <name evidence="5" type="ORF">OCV99_17830</name>
</gene>
<dbReference type="Proteomes" id="UP001652431">
    <property type="component" value="Unassembled WGS sequence"/>
</dbReference>
<evidence type="ECO:0000256" key="2">
    <source>
        <dbReference type="ARBA" id="ARBA00022857"/>
    </source>
</evidence>
<evidence type="ECO:0000259" key="4">
    <source>
        <dbReference type="Pfam" id="PF01872"/>
    </source>
</evidence>
<dbReference type="RefSeq" id="WP_158372357.1">
    <property type="nucleotide sequence ID" value="NZ_JAOQJU010000048.1"/>
</dbReference>
<reference evidence="5 6" key="1">
    <citation type="journal article" date="2021" name="ISME Commun">
        <title>Automated analysis of genomic sequences facilitates high-throughput and comprehensive description of bacteria.</title>
        <authorList>
            <person name="Hitch T.C.A."/>
        </authorList>
    </citation>
    <scope>NUCLEOTIDE SEQUENCE [LARGE SCALE GENOMIC DNA]</scope>
    <source>
        <strain evidence="5 6">Sanger_03</strain>
    </source>
</reference>
<keyword evidence="2" id="KW-0521">NADP</keyword>
<feature type="domain" description="Bacterial bifunctional deaminase-reductase C-terminal" evidence="4">
    <location>
        <begin position="76"/>
        <end position="220"/>
    </location>
</feature>
<dbReference type="EMBL" id="JAOQJU010000048">
    <property type="protein sequence ID" value="MCU6688354.1"/>
    <property type="molecule type" value="Genomic_DNA"/>
</dbReference>
<dbReference type="PANTHER" id="PTHR38011">
    <property type="entry name" value="DIHYDROFOLATE REDUCTASE FAMILY PROTEIN (AFU_ORTHOLOGUE AFUA_8G06820)"/>
    <property type="match status" value="1"/>
</dbReference>